<dbReference type="InterPro" id="IPR036909">
    <property type="entry name" value="Cyt_c-like_dom_sf"/>
</dbReference>
<proteinExistence type="predicted"/>
<protein>
    <submittedName>
        <fullName evidence="4">Planctomycete cytochrome C</fullName>
    </submittedName>
</protein>
<sequence length="1290" mass="142024" precursor="true">MFFLPNPVGLLSRASCLQCNINIPPEFIPPPRTSTNMRFDFRFLVSICLLAPLAAANAFADEAPVAAWTFDSAEERSAFELHGDVQFDVAGPRPTEFPVFSAKNKAVRLDGKGTYLAIADEGTHSRFDFANGDAITLEAWVLCDAVKSTATRYLVSKGRTNSAGFARDNQNWSLRVVGHGEFAAISFLFANPPGPGTAHWHRWDSKAEFSVMNGWHHVAVSYQFGEPESIRGWIDGVPTDGIWSIGGATSEPPVEDDDAVWIGSSLGGNPGSCFRGALDDIQIHRRALTDKQVAARFNRVGGPRIVVAMEPEMPEVGDIPAGKVMVTMAESLAAHDRWPNQHEGWPEETVSWLGDSFLLPRIPLRYDDWGIRTGWKSPVLLRMSADVDLAAGEHQLLLRARALGRLWIDGKLIASTEPITKDPPNGEERILPLPVPLQPGMRLPSYRQQEVTGEVSVKPGAKQLSRVVLELVVGGKSLRAETGEVSISILSTDAKPPADSTTWALLTPRAADRVPFTDAAIKPKLNAIEDAIAELDDHTRRTAASSQDEFWNKRHEYARTWVDKHPAAEVPVTKQPATHPIDAFLQADMERALEASPAGDLAAARHFHDKVLPILRDNCFRCHDGQAKGGLTISNRDALLAGGDSGSSAIVPGKPAESEVLARVRETDIDIRMPPTGGALPTEEITTLENWIKSGAEWPAAPVSAADVALSPIIDDAKFLRRIFLDTIGIPPSASDAKAFLADKQADKEHAKNKRERLIDQLLADERCADNEVSQWLDMLGENPTLLNKSQGSTGPFRFFLHDALRDNKPLDRMVTELIMMRGGREEGGSAGFSMAAENDAPFAGKAHIVASAFLGVELQCARCHDAPFHDVTQQDLFSLAAMLQRKPATVPGTSRVPAAFFDSMQRPSMIQVTLKAGEPVPPAWPFETVSGIADGATVDQLMQTPDDSRERLATLLTAADNQRFPKVMVNRIWKRLMGVGLVEPIHDWEGRSASNPDLLDWLASELVSHNFDRQHIVRLIVTSDAYQREATGQNSLAASEQRFFNAPNRRRLSAEQVVDSLYAVTSVPMDIGELTFVYDGRRALSNRQTLGHPSRAWMLARLNNERDRPSLALPRAIVVTDVLEAFGWTGSRQMPISDRNTDPNVLQPGALANGVLSNTLSRAAHGSPLAQLAVDTKSPQELVDSLFLSILTRHPNDGERRAFTEVLTEGFEDRLVPPSQIAVVEPPEPLPLVTWFNHVRPNANTIQQQLERRVRRGPPVDPRLKTKWREVYEDVVWSLINHREFVWIP</sequence>
<name>A0A1P8WI49_9PLAN</name>
<dbReference type="PANTHER" id="PTHR35889:SF3">
    <property type="entry name" value="F-BOX DOMAIN-CONTAINING PROTEIN"/>
    <property type="match status" value="1"/>
</dbReference>
<dbReference type="Pfam" id="PF07587">
    <property type="entry name" value="PSD1"/>
    <property type="match status" value="1"/>
</dbReference>
<dbReference type="InterPro" id="IPR011429">
    <property type="entry name" value="Cyt_c_Planctomycete-type"/>
</dbReference>
<keyword evidence="5" id="KW-1185">Reference proteome</keyword>
<dbReference type="InterPro" id="IPR022655">
    <property type="entry name" value="DUF1553"/>
</dbReference>
<dbReference type="PANTHER" id="PTHR35889">
    <property type="entry name" value="CYCLOINULO-OLIGOSACCHARIDE FRUCTANOTRANSFERASE-RELATED"/>
    <property type="match status" value="1"/>
</dbReference>
<dbReference type="GO" id="GO:0009055">
    <property type="term" value="F:electron transfer activity"/>
    <property type="evidence" value="ECO:0007669"/>
    <property type="project" value="InterPro"/>
</dbReference>
<feature type="domain" description="Cytochrome C Planctomycete-type" evidence="3">
    <location>
        <begin position="619"/>
        <end position="677"/>
    </location>
</feature>
<evidence type="ECO:0000259" key="3">
    <source>
        <dbReference type="Pfam" id="PF07635"/>
    </source>
</evidence>
<organism evidence="4 5">
    <name type="scientific">Fuerstiella marisgermanici</name>
    <dbReference type="NCBI Taxonomy" id="1891926"/>
    <lineage>
        <taxon>Bacteria</taxon>
        <taxon>Pseudomonadati</taxon>
        <taxon>Planctomycetota</taxon>
        <taxon>Planctomycetia</taxon>
        <taxon>Planctomycetales</taxon>
        <taxon>Planctomycetaceae</taxon>
        <taxon>Fuerstiella</taxon>
    </lineage>
</organism>
<dbReference type="SUPFAM" id="SSF49899">
    <property type="entry name" value="Concanavalin A-like lectins/glucanases"/>
    <property type="match status" value="1"/>
</dbReference>
<dbReference type="Pfam" id="PF07583">
    <property type="entry name" value="PSCyt2"/>
    <property type="match status" value="1"/>
</dbReference>
<evidence type="ECO:0000313" key="4">
    <source>
        <dbReference type="EMBL" id="APZ93732.1"/>
    </source>
</evidence>
<evidence type="ECO:0000259" key="2">
    <source>
        <dbReference type="Pfam" id="PF07587"/>
    </source>
</evidence>
<dbReference type="Proteomes" id="UP000187735">
    <property type="component" value="Chromosome"/>
</dbReference>
<dbReference type="Pfam" id="PF13385">
    <property type="entry name" value="Laminin_G_3"/>
    <property type="match status" value="1"/>
</dbReference>
<evidence type="ECO:0000313" key="5">
    <source>
        <dbReference type="Proteomes" id="UP000187735"/>
    </source>
</evidence>
<dbReference type="InterPro" id="IPR011444">
    <property type="entry name" value="DUF1549"/>
</dbReference>
<dbReference type="SUPFAM" id="SSF46626">
    <property type="entry name" value="Cytochrome c"/>
    <property type="match status" value="1"/>
</dbReference>
<dbReference type="KEGG" id="fmr:Fuma_03350"/>
<feature type="domain" description="DUF1549" evidence="1">
    <location>
        <begin position="703"/>
        <end position="886"/>
    </location>
</feature>
<accession>A0A1P8WI49</accession>
<dbReference type="InterPro" id="IPR013320">
    <property type="entry name" value="ConA-like_dom_sf"/>
</dbReference>
<dbReference type="STRING" id="1891926.Fuma_03350"/>
<gene>
    <name evidence="4" type="ORF">Fuma_03350</name>
</gene>
<dbReference type="Gene3D" id="2.60.120.200">
    <property type="match status" value="1"/>
</dbReference>
<dbReference type="GO" id="GO:0020037">
    <property type="term" value="F:heme binding"/>
    <property type="evidence" value="ECO:0007669"/>
    <property type="project" value="InterPro"/>
</dbReference>
<feature type="domain" description="DUF1553" evidence="2">
    <location>
        <begin position="950"/>
        <end position="1207"/>
    </location>
</feature>
<dbReference type="Pfam" id="PF07635">
    <property type="entry name" value="PSCyt1"/>
    <property type="match status" value="1"/>
</dbReference>
<dbReference type="EMBL" id="CP017641">
    <property type="protein sequence ID" value="APZ93732.1"/>
    <property type="molecule type" value="Genomic_DNA"/>
</dbReference>
<evidence type="ECO:0000259" key="1">
    <source>
        <dbReference type="Pfam" id="PF07583"/>
    </source>
</evidence>
<reference evidence="4 5" key="1">
    <citation type="journal article" date="2016" name="Front. Microbiol.">
        <title>Fuerstia marisgermanicae gen. nov., sp. nov., an Unusual Member of the Phylum Planctomycetes from the German Wadden Sea.</title>
        <authorList>
            <person name="Kohn T."/>
            <person name="Heuer A."/>
            <person name="Jogler M."/>
            <person name="Vollmers J."/>
            <person name="Boedeker C."/>
            <person name="Bunk B."/>
            <person name="Rast P."/>
            <person name="Borchert D."/>
            <person name="Glockner I."/>
            <person name="Freese H.M."/>
            <person name="Klenk H.P."/>
            <person name="Overmann J."/>
            <person name="Kaster A.K."/>
            <person name="Rohde M."/>
            <person name="Wiegand S."/>
            <person name="Jogler C."/>
        </authorList>
    </citation>
    <scope>NUCLEOTIDE SEQUENCE [LARGE SCALE GENOMIC DNA]</scope>
    <source>
        <strain evidence="4 5">NH11</strain>
    </source>
</reference>